<dbReference type="EMBL" id="JABTTQ020003506">
    <property type="protein sequence ID" value="KAK6115103.1"/>
    <property type="molecule type" value="Genomic_DNA"/>
</dbReference>
<proteinExistence type="predicted"/>
<reference evidence="3 4" key="1">
    <citation type="journal article" date="2021" name="Comput. Struct. Biotechnol. J.">
        <title>De novo genome assembly of the potent medicinal plant Rehmannia glutinosa using nanopore technology.</title>
        <authorList>
            <person name="Ma L."/>
            <person name="Dong C."/>
            <person name="Song C."/>
            <person name="Wang X."/>
            <person name="Zheng X."/>
            <person name="Niu Y."/>
            <person name="Chen S."/>
            <person name="Feng W."/>
        </authorList>
    </citation>
    <scope>NUCLEOTIDE SEQUENCE [LARGE SCALE GENOMIC DNA]</scope>
    <source>
        <strain evidence="3">DH-2019</strain>
    </source>
</reference>
<feature type="region of interest" description="Disordered" evidence="1">
    <location>
        <begin position="215"/>
        <end position="276"/>
    </location>
</feature>
<dbReference type="PANTHER" id="PTHR31286">
    <property type="entry name" value="GLYCINE-RICH CELL WALL STRUCTURAL PROTEIN 1.8-LIKE"/>
    <property type="match status" value="1"/>
</dbReference>
<organism evidence="3 4">
    <name type="scientific">Rehmannia glutinosa</name>
    <name type="common">Chinese foxglove</name>
    <dbReference type="NCBI Taxonomy" id="99300"/>
    <lineage>
        <taxon>Eukaryota</taxon>
        <taxon>Viridiplantae</taxon>
        <taxon>Streptophyta</taxon>
        <taxon>Embryophyta</taxon>
        <taxon>Tracheophyta</taxon>
        <taxon>Spermatophyta</taxon>
        <taxon>Magnoliopsida</taxon>
        <taxon>eudicotyledons</taxon>
        <taxon>Gunneridae</taxon>
        <taxon>Pentapetalae</taxon>
        <taxon>asterids</taxon>
        <taxon>lamiids</taxon>
        <taxon>Lamiales</taxon>
        <taxon>Orobanchaceae</taxon>
        <taxon>Rehmannieae</taxon>
        <taxon>Rehmannia</taxon>
    </lineage>
</organism>
<evidence type="ECO:0000313" key="3">
    <source>
        <dbReference type="EMBL" id="KAK6115103.1"/>
    </source>
</evidence>
<dbReference type="InterPro" id="IPR025558">
    <property type="entry name" value="DUF4283"/>
</dbReference>
<dbReference type="PANTHER" id="PTHR31286:SF177">
    <property type="entry name" value="ENDONUCLEASE_EXONUCLEASE_PHOSPHATASE"/>
    <property type="match status" value="1"/>
</dbReference>
<feature type="domain" description="DUF4283" evidence="2">
    <location>
        <begin position="24"/>
        <end position="104"/>
    </location>
</feature>
<evidence type="ECO:0000256" key="1">
    <source>
        <dbReference type="SAM" id="MobiDB-lite"/>
    </source>
</evidence>
<protein>
    <recommendedName>
        <fullName evidence="2">DUF4283 domain-containing protein</fullName>
    </recommendedName>
</protein>
<gene>
    <name evidence="3" type="ORF">DH2020_007372</name>
</gene>
<accession>A0ABR0TXX3</accession>
<dbReference type="Pfam" id="PF14111">
    <property type="entry name" value="DUF4283"/>
    <property type="match status" value="1"/>
</dbReference>
<feature type="compositionally biased region" description="Low complexity" evidence="1">
    <location>
        <begin position="256"/>
        <end position="269"/>
    </location>
</feature>
<dbReference type="InterPro" id="IPR040256">
    <property type="entry name" value="At4g02000-like"/>
</dbReference>
<evidence type="ECO:0000313" key="4">
    <source>
        <dbReference type="Proteomes" id="UP001318860"/>
    </source>
</evidence>
<name>A0ABR0TXX3_REHGL</name>
<dbReference type="Proteomes" id="UP001318860">
    <property type="component" value="Unassembled WGS sequence"/>
</dbReference>
<feature type="compositionally biased region" description="Basic and acidic residues" evidence="1">
    <location>
        <begin position="240"/>
        <end position="255"/>
    </location>
</feature>
<keyword evidence="4" id="KW-1185">Reference proteome</keyword>
<sequence>MLMQVCIIAYVLGFSSLENDRLAKTWKLTLIGKFSFVIPHPKGIASGFSALNLEGPFSWSFANPSHIIIKLHLEEDYNKLWMGTTWSLGDCPIRVFKWTPSFNPRTEAPLAQVWIRLPGLPIHFFDHNALFAISKIIGSPLQVDSPTTSRTRLSMARVCVELDLLKERIVEVILEFDGTTHVQKIIYERIPDYCTHCKHIGHSIEGCCMNGNKTRPPPLVRRPTTQGSLEGHVSKGQAENIEKFRDSKDNSKNLKDGNPISNPNGNSNDGGKKVASNNPAWIMVNKKGAKETGVISKELLDLAKKSKHTYFEASYSNTEESSSNQFSILAKEAIEPLDKDSQLMGIISVSKPELVDYVHILLESTNHFADKEKRTCSDKSTEALNFLNAHKDNSADKSATHDRDDFDNRDIVPCKNNVLSASEKEIPTHGVNLCDHNGLDNTLHSTKLCLLGPPLLNMVVDDMSQSLEGQHQTSPSLNLLISSSKDNDASMPFNLDAIKGINLAVESSPIFLTQDSACLIKGSNSNSKNEDNIFGHNISSSQNINVDGLVGNNLASGSNFMGDNLLEEGEIMETNRPSI</sequence>
<evidence type="ECO:0000259" key="2">
    <source>
        <dbReference type="Pfam" id="PF14111"/>
    </source>
</evidence>
<comment type="caution">
    <text evidence="3">The sequence shown here is derived from an EMBL/GenBank/DDBJ whole genome shotgun (WGS) entry which is preliminary data.</text>
</comment>